<feature type="transmembrane region" description="Helical" evidence="7">
    <location>
        <begin position="653"/>
        <end position="674"/>
    </location>
</feature>
<sequence length="884" mass="93242">MSATPAGRAAADGASAGAPTSDEALTPHRARDLIAESAGAVGVVHAGSRSTGAPPALPRLTGTPPQDADEGITVDDVPALRVHHPSDLLGVVLSVVGLVLVMGVATFAPNTTTGVAEDVHGFSAVLQRILFVPAQVLAALVLLTNIILVFGNLAVRRLGRQVLEALAATAAAVALNELVLWVVNEFVGTDLQRGLSVHRGGDWVTTLPLYVAIVSGLLTVVGPRGRRRVVAAGWNLLWVAAGVDLITARVSLPGLIVSLLIGRLVGLATRYLSGVQSERAYGGALVAGVRRAGFEPVRLTRVADESTDEAAERRGTPAPELGDAPAARALTRSTMHRVYELETADGQGLDVVVIDGDRQVVGMLSRAWRSLRMRGIEGRSVVSLRQATERAALLAYAARAAGVRTPKLLSVAEAEDSMLLVQERPGHAVPLADIPADRLTDRVLREIWRQLQLAHDAGIAHRALTSDVVLAERTDDGPIVWLTGWEQGDVASSELARRMDVTQLVALLALRVGAQRALESAVAVLPDDDIAAVGPLLQTIALPRETREELRANKQVLAELRTALVARLPQADVEPQQLVRFGARTVMSIVLTTVAIFVVLTTINVDQIANALTTGDWRWIALAFALGLLTLFGAGLAVVALSPVRVTPWHATLMQTAATYVALAVPAGIGPAALHLRMLQRRGVSSSLSAATAALVQVLQFVVTVLLLLVLSLVSGQHESLPISPLVLLIIGLVVACVAALLLVPKVRQWVAARVMPIIAQVWPRLIEVLGQPWRLLLAVTGNLLNTLGYVCAFAACMEALGQHASLVQVALIYLTGNTAGAIIPTPGGMGTVELALGGTLAAVTGINAGIAASIAVLFRVLTYWLRIPLGWVAMRYLQRRGEL</sequence>
<dbReference type="PANTHER" id="PTHR39087:SF2">
    <property type="entry name" value="UPF0104 MEMBRANE PROTEIN MJ1595"/>
    <property type="match status" value="1"/>
</dbReference>
<comment type="caution">
    <text evidence="8">The sequence shown here is derived from an EMBL/GenBank/DDBJ whole genome shotgun (WGS) entry which is preliminary data.</text>
</comment>
<feature type="transmembrane region" description="Helical" evidence="7">
    <location>
        <begin position="203"/>
        <end position="222"/>
    </location>
</feature>
<feature type="transmembrane region" description="Helical" evidence="7">
    <location>
        <begin position="726"/>
        <end position="744"/>
    </location>
</feature>
<comment type="subcellular location">
    <subcellularLocation>
        <location evidence="1">Cell membrane</location>
        <topology evidence="1">Multi-pass membrane protein</topology>
    </subcellularLocation>
</comment>
<feature type="transmembrane region" description="Helical" evidence="7">
    <location>
        <begin position="129"/>
        <end position="150"/>
    </location>
</feature>
<dbReference type="InterPro" id="IPR022791">
    <property type="entry name" value="L-PG_synthase/AglD"/>
</dbReference>
<feature type="transmembrane region" description="Helical" evidence="7">
    <location>
        <begin position="162"/>
        <end position="183"/>
    </location>
</feature>
<keyword evidence="9" id="KW-1185">Reference proteome</keyword>
<feature type="transmembrane region" description="Helical" evidence="7">
    <location>
        <begin position="805"/>
        <end position="824"/>
    </location>
</feature>
<feature type="region of interest" description="Disordered" evidence="6">
    <location>
        <begin position="1"/>
        <end position="26"/>
    </location>
</feature>
<feature type="transmembrane region" description="Helical" evidence="7">
    <location>
        <begin position="88"/>
        <end position="109"/>
    </location>
</feature>
<evidence type="ECO:0000313" key="9">
    <source>
        <dbReference type="Proteomes" id="UP001529338"/>
    </source>
</evidence>
<reference evidence="8 9" key="1">
    <citation type="submission" date="2023-06" db="EMBL/GenBank/DDBJ databases">
        <title>Cellulomonas sp. MW4 Whole genome sequence.</title>
        <authorList>
            <person name="Park S."/>
        </authorList>
    </citation>
    <scope>NUCLEOTIDE SEQUENCE [LARGE SCALE GENOMIC DNA]</scope>
    <source>
        <strain evidence="8 9">MW4</strain>
    </source>
</reference>
<dbReference type="Pfam" id="PF03706">
    <property type="entry name" value="LPG_synthase_TM"/>
    <property type="match status" value="1"/>
</dbReference>
<evidence type="ECO:0000313" key="8">
    <source>
        <dbReference type="EMBL" id="MDM7854942.1"/>
    </source>
</evidence>
<proteinExistence type="predicted"/>
<dbReference type="NCBIfam" id="TIGR00374">
    <property type="entry name" value="flippase-like domain"/>
    <property type="match status" value="1"/>
</dbReference>
<dbReference type="EMBL" id="JAUCGQ010000001">
    <property type="protein sequence ID" value="MDM7854942.1"/>
    <property type="molecule type" value="Genomic_DNA"/>
</dbReference>
<feature type="region of interest" description="Disordered" evidence="6">
    <location>
        <begin position="45"/>
        <end position="71"/>
    </location>
</feature>
<evidence type="ECO:0000256" key="1">
    <source>
        <dbReference type="ARBA" id="ARBA00004651"/>
    </source>
</evidence>
<dbReference type="RefSeq" id="WP_289454760.1">
    <property type="nucleotide sequence ID" value="NZ_JAUCGQ010000001.1"/>
</dbReference>
<evidence type="ECO:0000256" key="4">
    <source>
        <dbReference type="ARBA" id="ARBA00022989"/>
    </source>
</evidence>
<keyword evidence="3 7" id="KW-0812">Transmembrane</keyword>
<protein>
    <submittedName>
        <fullName evidence="8">Lysylphosphatidylglycerol synthase transmembrane domain-containing protein</fullName>
    </submittedName>
</protein>
<gene>
    <name evidence="8" type="ORF">QRT04_08365</name>
</gene>
<evidence type="ECO:0000256" key="2">
    <source>
        <dbReference type="ARBA" id="ARBA00022475"/>
    </source>
</evidence>
<evidence type="ECO:0000256" key="6">
    <source>
        <dbReference type="SAM" id="MobiDB-lite"/>
    </source>
</evidence>
<keyword evidence="2" id="KW-1003">Cell membrane</keyword>
<feature type="transmembrane region" description="Helical" evidence="7">
    <location>
        <begin position="586"/>
        <end position="605"/>
    </location>
</feature>
<dbReference type="Proteomes" id="UP001529338">
    <property type="component" value="Unassembled WGS sequence"/>
</dbReference>
<feature type="transmembrane region" description="Helical" evidence="7">
    <location>
        <begin position="694"/>
        <end position="714"/>
    </location>
</feature>
<evidence type="ECO:0000256" key="7">
    <source>
        <dbReference type="SAM" id="Phobius"/>
    </source>
</evidence>
<name>A0ABT7SHB5_9CELL</name>
<feature type="transmembrane region" description="Helical" evidence="7">
    <location>
        <begin position="617"/>
        <end position="641"/>
    </location>
</feature>
<feature type="region of interest" description="Disordered" evidence="6">
    <location>
        <begin position="303"/>
        <end position="323"/>
    </location>
</feature>
<keyword evidence="4 7" id="KW-1133">Transmembrane helix</keyword>
<keyword evidence="5 7" id="KW-0472">Membrane</keyword>
<evidence type="ECO:0000256" key="5">
    <source>
        <dbReference type="ARBA" id="ARBA00023136"/>
    </source>
</evidence>
<evidence type="ECO:0000256" key="3">
    <source>
        <dbReference type="ARBA" id="ARBA00022692"/>
    </source>
</evidence>
<feature type="transmembrane region" description="Helical" evidence="7">
    <location>
        <begin position="229"/>
        <end position="248"/>
    </location>
</feature>
<dbReference type="PANTHER" id="PTHR39087">
    <property type="entry name" value="UPF0104 MEMBRANE PROTEIN MJ1595"/>
    <property type="match status" value="1"/>
</dbReference>
<feature type="compositionally biased region" description="Low complexity" evidence="6">
    <location>
        <begin position="1"/>
        <end position="22"/>
    </location>
</feature>
<feature type="transmembrane region" description="Helical" evidence="7">
    <location>
        <begin position="836"/>
        <end position="859"/>
    </location>
</feature>
<organism evidence="8 9">
    <name type="scientific">Cellulomonas alba</name>
    <dbReference type="NCBI Taxonomy" id="3053467"/>
    <lineage>
        <taxon>Bacteria</taxon>
        <taxon>Bacillati</taxon>
        <taxon>Actinomycetota</taxon>
        <taxon>Actinomycetes</taxon>
        <taxon>Micrococcales</taxon>
        <taxon>Cellulomonadaceae</taxon>
        <taxon>Cellulomonas</taxon>
    </lineage>
</organism>
<accession>A0ABT7SHB5</accession>
<feature type="transmembrane region" description="Helical" evidence="7">
    <location>
        <begin position="776"/>
        <end position="798"/>
    </location>
</feature>